<dbReference type="InterPro" id="IPR029063">
    <property type="entry name" value="SAM-dependent_MTases_sf"/>
</dbReference>
<sequence>MKKLLRTLQVNFPYLLNKKFTLMRFFRNRLEIPFEEDFHALSFFPDVEGALFLDVGANRGQSTDAILMKRKNIRIYLFEPNELLCENLKNLFCNNEKIFINNFGLGDETVEQFLFVPFYKKWMFDGLASFDEQKARNWLKGKLFFYRDQFLTVHKVISQIRRLDELNLDPFLIKLDLQGYEYNALKGGEQTIIKYEPVLLIESPEQIIINYLKAFGYQLYAFREGKFIPGIKGKINTFFMTQQKWSLLKNAT</sequence>
<dbReference type="EMBL" id="JAAHFQ010000571">
    <property type="protein sequence ID" value="NER30495.1"/>
    <property type="molecule type" value="Genomic_DNA"/>
</dbReference>
<comment type="caution">
    <text evidence="2">The sequence shown here is derived from an EMBL/GenBank/DDBJ whole genome shotgun (WGS) entry which is preliminary data.</text>
</comment>
<dbReference type="AlphaFoldDB" id="A0A6B3NI12"/>
<dbReference type="NCBIfam" id="TIGR01444">
    <property type="entry name" value="fkbM_fam"/>
    <property type="match status" value="1"/>
</dbReference>
<gene>
    <name evidence="2" type="ORF">F6J89_23460</name>
</gene>
<name>A0A6B3NI12_9CYAN</name>
<dbReference type="InterPro" id="IPR006342">
    <property type="entry name" value="FkbM_mtfrase"/>
</dbReference>
<dbReference type="GO" id="GO:0008168">
    <property type="term" value="F:methyltransferase activity"/>
    <property type="evidence" value="ECO:0007669"/>
    <property type="project" value="UniProtKB-KW"/>
</dbReference>
<dbReference type="GO" id="GO:0032259">
    <property type="term" value="P:methylation"/>
    <property type="evidence" value="ECO:0007669"/>
    <property type="project" value="UniProtKB-KW"/>
</dbReference>
<keyword evidence="2" id="KW-0808">Transferase</keyword>
<accession>A0A6B3NI12</accession>
<evidence type="ECO:0000313" key="2">
    <source>
        <dbReference type="EMBL" id="NER30495.1"/>
    </source>
</evidence>
<reference evidence="2" key="1">
    <citation type="submission" date="2019-11" db="EMBL/GenBank/DDBJ databases">
        <title>Genomic insights into an expanded diversity of filamentous marine cyanobacteria reveals the extraordinary biosynthetic potential of Moorea and Okeania.</title>
        <authorList>
            <person name="Ferreira Leao T."/>
            <person name="Wang M."/>
            <person name="Moss N."/>
            <person name="Da Silva R."/>
            <person name="Sanders J."/>
            <person name="Nurk S."/>
            <person name="Gurevich A."/>
            <person name="Humphrey G."/>
            <person name="Reher R."/>
            <person name="Zhu Q."/>
            <person name="Belda-Ferre P."/>
            <person name="Glukhov E."/>
            <person name="Rex R."/>
            <person name="Dorrestein P.C."/>
            <person name="Knight R."/>
            <person name="Pevzner P."/>
            <person name="Gerwick W.H."/>
            <person name="Gerwick L."/>
        </authorList>
    </citation>
    <scope>NUCLEOTIDE SEQUENCE</scope>
    <source>
        <strain evidence="2">SIO1C4</strain>
    </source>
</reference>
<organism evidence="2">
    <name type="scientific">Symploca sp. SIO1C4</name>
    <dbReference type="NCBI Taxonomy" id="2607765"/>
    <lineage>
        <taxon>Bacteria</taxon>
        <taxon>Bacillati</taxon>
        <taxon>Cyanobacteriota</taxon>
        <taxon>Cyanophyceae</taxon>
        <taxon>Coleofasciculales</taxon>
        <taxon>Coleofasciculaceae</taxon>
        <taxon>Symploca</taxon>
    </lineage>
</organism>
<dbReference type="Gene3D" id="3.40.50.150">
    <property type="entry name" value="Vaccinia Virus protein VP39"/>
    <property type="match status" value="1"/>
</dbReference>
<dbReference type="SUPFAM" id="SSF53335">
    <property type="entry name" value="S-adenosyl-L-methionine-dependent methyltransferases"/>
    <property type="match status" value="1"/>
</dbReference>
<protein>
    <submittedName>
        <fullName evidence="2">FkbM family methyltransferase</fullName>
    </submittedName>
</protein>
<dbReference type="Pfam" id="PF05050">
    <property type="entry name" value="Methyltransf_21"/>
    <property type="match status" value="1"/>
</dbReference>
<keyword evidence="2" id="KW-0489">Methyltransferase</keyword>
<feature type="domain" description="Methyltransferase FkbM" evidence="1">
    <location>
        <begin position="54"/>
        <end position="218"/>
    </location>
</feature>
<evidence type="ECO:0000259" key="1">
    <source>
        <dbReference type="Pfam" id="PF05050"/>
    </source>
</evidence>
<proteinExistence type="predicted"/>